<name>A0A6A6PIG3_9PEZI</name>
<keyword evidence="2" id="KW-1185">Reference proteome</keyword>
<dbReference type="RefSeq" id="XP_033585627.1">
    <property type="nucleotide sequence ID" value="XM_033738437.1"/>
</dbReference>
<protein>
    <submittedName>
        <fullName evidence="1">Uncharacterized protein</fullName>
    </submittedName>
</protein>
<sequence>MAISPWACSTECWIHLREFCFISIILRCREFSKCMVVHRQKSIDRSMHTTSLAFRHLSNKPRLRASRNVAMTSTNMTKIGRVLLRSCFEATTFGLGRLASTSRFSSHRVRPRFPTSRPRACLALALHTAPLPRQTPVPPRRYYEPAVVDPSYPQWRNCLHTPLISCLWLRHLENMGMPCPRAGEVMPSPLLPRNRLLFPSRFRRARMPVRSSHAG</sequence>
<evidence type="ECO:0000313" key="1">
    <source>
        <dbReference type="EMBL" id="KAF2479057.1"/>
    </source>
</evidence>
<dbReference type="Proteomes" id="UP000799767">
    <property type="component" value="Unassembled WGS sequence"/>
</dbReference>
<dbReference type="GeneID" id="54479439"/>
<dbReference type="AlphaFoldDB" id="A0A6A6PIG3"/>
<reference evidence="1" key="1">
    <citation type="journal article" date="2020" name="Stud. Mycol.">
        <title>101 Dothideomycetes genomes: a test case for predicting lifestyles and emergence of pathogens.</title>
        <authorList>
            <person name="Haridas S."/>
            <person name="Albert R."/>
            <person name="Binder M."/>
            <person name="Bloem J."/>
            <person name="Labutti K."/>
            <person name="Salamov A."/>
            <person name="Andreopoulos B."/>
            <person name="Baker S."/>
            <person name="Barry K."/>
            <person name="Bills G."/>
            <person name="Bluhm B."/>
            <person name="Cannon C."/>
            <person name="Castanera R."/>
            <person name="Culley D."/>
            <person name="Daum C."/>
            <person name="Ezra D."/>
            <person name="Gonzalez J."/>
            <person name="Henrissat B."/>
            <person name="Kuo A."/>
            <person name="Liang C."/>
            <person name="Lipzen A."/>
            <person name="Lutzoni F."/>
            <person name="Magnuson J."/>
            <person name="Mondo S."/>
            <person name="Nolan M."/>
            <person name="Ohm R."/>
            <person name="Pangilinan J."/>
            <person name="Park H.-J."/>
            <person name="Ramirez L."/>
            <person name="Alfaro M."/>
            <person name="Sun H."/>
            <person name="Tritt A."/>
            <person name="Yoshinaga Y."/>
            <person name="Zwiers L.-H."/>
            <person name="Turgeon B."/>
            <person name="Goodwin S."/>
            <person name="Spatafora J."/>
            <person name="Crous P."/>
            <person name="Grigoriev I."/>
        </authorList>
    </citation>
    <scope>NUCLEOTIDE SEQUENCE</scope>
    <source>
        <strain evidence="1">CBS 113389</strain>
    </source>
</reference>
<proteinExistence type="predicted"/>
<organism evidence="1 2">
    <name type="scientific">Neohortaea acidophila</name>
    <dbReference type="NCBI Taxonomy" id="245834"/>
    <lineage>
        <taxon>Eukaryota</taxon>
        <taxon>Fungi</taxon>
        <taxon>Dikarya</taxon>
        <taxon>Ascomycota</taxon>
        <taxon>Pezizomycotina</taxon>
        <taxon>Dothideomycetes</taxon>
        <taxon>Dothideomycetidae</taxon>
        <taxon>Mycosphaerellales</taxon>
        <taxon>Teratosphaeriaceae</taxon>
        <taxon>Neohortaea</taxon>
    </lineage>
</organism>
<dbReference type="EMBL" id="MU001642">
    <property type="protein sequence ID" value="KAF2479057.1"/>
    <property type="molecule type" value="Genomic_DNA"/>
</dbReference>
<accession>A0A6A6PIG3</accession>
<evidence type="ECO:0000313" key="2">
    <source>
        <dbReference type="Proteomes" id="UP000799767"/>
    </source>
</evidence>
<gene>
    <name evidence="1" type="ORF">BDY17DRAFT_48467</name>
</gene>